<feature type="domain" description="Methyltransferase regulatory" evidence="1">
    <location>
        <begin position="229"/>
        <end position="312"/>
    </location>
</feature>
<dbReference type="Pfam" id="PF13649">
    <property type="entry name" value="Methyltransf_25"/>
    <property type="match status" value="1"/>
</dbReference>
<dbReference type="KEGG" id="tak:Tharo_0369"/>
<dbReference type="Pfam" id="PF10119">
    <property type="entry name" value="MethyTransf_Reg"/>
    <property type="match status" value="1"/>
</dbReference>
<dbReference type="InterPro" id="IPR050723">
    <property type="entry name" value="CFA/CMAS"/>
</dbReference>
<dbReference type="EMBL" id="CP028339">
    <property type="protein sequence ID" value="AVR87319.1"/>
    <property type="molecule type" value="Genomic_DNA"/>
</dbReference>
<dbReference type="InterPro" id="IPR048976">
    <property type="entry name" value="WHD_PKMT"/>
</dbReference>
<evidence type="ECO:0000313" key="5">
    <source>
        <dbReference type="Proteomes" id="UP000241885"/>
    </source>
</evidence>
<name>A0A2R4BJ45_THAAR</name>
<keyword evidence="4" id="KW-0808">Transferase</keyword>
<dbReference type="Gene3D" id="3.40.50.150">
    <property type="entry name" value="Vaccinia Virus protein VP39"/>
    <property type="match status" value="1"/>
</dbReference>
<sequence>MTDILPSHTENLESMIQEIADSYDRNQYLSHAFFFTAPAYLRATAWLYGVETAPVETARVLELGCSAGGNLLPFALSYPNATAVGVDLSSEQIRHGQKIAANLGAGNLSLHAMDLTQIDNNFGQFDYIIAHGVFSWVPPEVKQAILRICRENLSPQGIACVSYNTYPGWKVGDIVRDAMQIHSHGADCDADRLARAKAMLTLLSEGVAVGNTLAPALKSAVAKLRKHSDHYLAHEYLELHNTPCYFIEFAEAAQQAGLAYVGDAEAFSEMNGSYGRNVQLNHSLIALGQPKVLRQQYLDFAICRNFRKSLLIDAKRHAAIGNDPDLGRLTDLRFAGRFTETGRVDNAPKPRLQYKNHKEQTLTTNDAVIEAVMRSLTDTWPRSQSVDALLDAPIVATALARTAPASPARERVLASVRTLYQMGMLYITRDGDPYAEAKPGLPALTPGCRLLTVPPDATASVGATSSVGVFNLWHDACNPGFKPAERWLLPYLDGTHTEAQLRALLRDALTQGRVPATDGRWLTGQRNLDARAQSMVRRLLDFLHEQGLLR</sequence>
<evidence type="ECO:0000313" key="4">
    <source>
        <dbReference type="EMBL" id="AVR87319.1"/>
    </source>
</evidence>
<accession>A0A2R4BJ45</accession>
<evidence type="ECO:0000259" key="2">
    <source>
        <dbReference type="Pfam" id="PF13649"/>
    </source>
</evidence>
<dbReference type="Pfam" id="PF21782">
    <property type="entry name" value="WHD_PKMT"/>
    <property type="match status" value="1"/>
</dbReference>
<keyword evidence="5" id="KW-1185">Reference proteome</keyword>
<protein>
    <submittedName>
        <fullName evidence="4">Putative methyltransferase</fullName>
    </submittedName>
</protein>
<dbReference type="Proteomes" id="UP000241885">
    <property type="component" value="Chromosome"/>
</dbReference>
<keyword evidence="4" id="KW-0489">Methyltransferase</keyword>
<dbReference type="PANTHER" id="PTHR43667">
    <property type="entry name" value="CYCLOPROPANE-FATTY-ACYL-PHOSPHOLIPID SYNTHASE"/>
    <property type="match status" value="1"/>
</dbReference>
<dbReference type="SUPFAM" id="SSF53335">
    <property type="entry name" value="S-adenosyl-L-methionine-dependent methyltransferases"/>
    <property type="match status" value="1"/>
</dbReference>
<organism evidence="4 5">
    <name type="scientific">Thauera aromatica K172</name>
    <dbReference type="NCBI Taxonomy" id="44139"/>
    <lineage>
        <taxon>Bacteria</taxon>
        <taxon>Pseudomonadati</taxon>
        <taxon>Pseudomonadota</taxon>
        <taxon>Betaproteobacteria</taxon>
        <taxon>Rhodocyclales</taxon>
        <taxon>Zoogloeaceae</taxon>
        <taxon>Thauera</taxon>
    </lineage>
</organism>
<evidence type="ECO:0000259" key="3">
    <source>
        <dbReference type="Pfam" id="PF21782"/>
    </source>
</evidence>
<feature type="domain" description="Methyltransferase" evidence="2">
    <location>
        <begin position="60"/>
        <end position="157"/>
    </location>
</feature>
<reference evidence="4 5" key="1">
    <citation type="submission" date="2018-03" db="EMBL/GenBank/DDBJ databases">
        <title>Complete genome sequence of Thauera aromatica, a model organism for studying aromatic compound degradation under denitrifying conditions.</title>
        <authorList>
            <person name="Lo H.-Y."/>
            <person name="Goris T."/>
            <person name="Boll M."/>
            <person name="Mueller J.A."/>
        </authorList>
    </citation>
    <scope>NUCLEOTIDE SEQUENCE [LARGE SCALE GENOMIC DNA]</scope>
    <source>
        <strain evidence="4 5">K172</strain>
    </source>
</reference>
<proteinExistence type="predicted"/>
<gene>
    <name evidence="4" type="ORF">Tharo_0369</name>
</gene>
<dbReference type="CDD" id="cd02440">
    <property type="entry name" value="AdoMet_MTases"/>
    <property type="match status" value="1"/>
</dbReference>
<dbReference type="GO" id="GO:0008168">
    <property type="term" value="F:methyltransferase activity"/>
    <property type="evidence" value="ECO:0007669"/>
    <property type="project" value="UniProtKB-KW"/>
</dbReference>
<evidence type="ECO:0000259" key="1">
    <source>
        <dbReference type="Pfam" id="PF10119"/>
    </source>
</evidence>
<dbReference type="InterPro" id="IPR041698">
    <property type="entry name" value="Methyltransf_25"/>
</dbReference>
<dbReference type="RefSeq" id="WP_159051644.1">
    <property type="nucleotide sequence ID" value="NZ_CP028339.1"/>
</dbReference>
<dbReference type="AlphaFoldDB" id="A0A2R4BJ45"/>
<dbReference type="GO" id="GO:0032259">
    <property type="term" value="P:methylation"/>
    <property type="evidence" value="ECO:0007669"/>
    <property type="project" value="UniProtKB-KW"/>
</dbReference>
<dbReference type="OrthoDB" id="101857at2"/>
<dbReference type="PANTHER" id="PTHR43667:SF2">
    <property type="entry name" value="FATTY ACID C-METHYL TRANSFERASE"/>
    <property type="match status" value="1"/>
</dbReference>
<dbReference type="InterPro" id="IPR029063">
    <property type="entry name" value="SAM-dependent_MTases_sf"/>
</dbReference>
<dbReference type="InterPro" id="IPR018773">
    <property type="entry name" value="MeTrfase_reg_dom_prd"/>
</dbReference>
<feature type="domain" description="PKMT C-terminal winged helix" evidence="3">
    <location>
        <begin position="459"/>
        <end position="548"/>
    </location>
</feature>